<organism evidence="1 2">
    <name type="scientific">Hyella patelloides LEGE 07179</name>
    <dbReference type="NCBI Taxonomy" id="945734"/>
    <lineage>
        <taxon>Bacteria</taxon>
        <taxon>Bacillati</taxon>
        <taxon>Cyanobacteriota</taxon>
        <taxon>Cyanophyceae</taxon>
        <taxon>Pleurocapsales</taxon>
        <taxon>Hyellaceae</taxon>
        <taxon>Hyella</taxon>
    </lineage>
</organism>
<dbReference type="Proteomes" id="UP000320055">
    <property type="component" value="Unassembled WGS sequence"/>
</dbReference>
<proteinExistence type="predicted"/>
<reference evidence="1 2" key="1">
    <citation type="submission" date="2019-01" db="EMBL/GenBank/DDBJ databases">
        <authorList>
            <person name="Brito A."/>
        </authorList>
    </citation>
    <scope>NUCLEOTIDE SEQUENCE [LARGE SCALE GENOMIC DNA]</scope>
    <source>
        <strain evidence="1">1</strain>
    </source>
</reference>
<name>A0A563VSP9_9CYAN</name>
<dbReference type="AlphaFoldDB" id="A0A563VSP9"/>
<sequence length="86" mass="9429">MVAVVESEVMETINVRSRSDANGILHLDVPVNLKDAEFTITIKAVEPAPIGKGYPPGFFDQTYGSCQDDPIEVDSEGIYEDLDELL</sequence>
<evidence type="ECO:0000313" key="1">
    <source>
        <dbReference type="EMBL" id="VEP14490.1"/>
    </source>
</evidence>
<keyword evidence="2" id="KW-1185">Reference proteome</keyword>
<protein>
    <submittedName>
        <fullName evidence="1">Uncharacterized protein</fullName>
    </submittedName>
</protein>
<accession>A0A563VSP9</accession>
<gene>
    <name evidence="1" type="ORF">H1P_2680012</name>
</gene>
<dbReference type="EMBL" id="CAACVJ010000188">
    <property type="protein sequence ID" value="VEP14490.1"/>
    <property type="molecule type" value="Genomic_DNA"/>
</dbReference>
<evidence type="ECO:0000313" key="2">
    <source>
        <dbReference type="Proteomes" id="UP000320055"/>
    </source>
</evidence>